<name>A0A1F5XFA7_9BACT</name>
<dbReference type="EMBL" id="MFIF01000014">
    <property type="protein sequence ID" value="OGF86622.1"/>
    <property type="molecule type" value="Genomic_DNA"/>
</dbReference>
<organism evidence="2 3">
    <name type="scientific">Candidatus Giovannonibacteria bacterium RIFCSPLOWO2_01_FULL_46_32</name>
    <dbReference type="NCBI Taxonomy" id="1798353"/>
    <lineage>
        <taxon>Bacteria</taxon>
        <taxon>Candidatus Giovannoniibacteriota</taxon>
    </lineage>
</organism>
<accession>A0A1F5XFA7</accession>
<sequence>MARKSYDSENQAARGWYIGYTADLRKRFLEHNSGKGGQTTRRGREWKLIYCEAYLLKEDAIGREKFLKSGSGRKYLKKQMANYLTN</sequence>
<comment type="caution">
    <text evidence="2">The sequence shown here is derived from an EMBL/GenBank/DDBJ whole genome shotgun (WGS) entry which is preliminary data.</text>
</comment>
<dbReference type="Pfam" id="PF01541">
    <property type="entry name" value="GIY-YIG"/>
    <property type="match status" value="1"/>
</dbReference>
<reference evidence="2 3" key="1">
    <citation type="journal article" date="2016" name="Nat. Commun.">
        <title>Thousands of microbial genomes shed light on interconnected biogeochemical processes in an aquifer system.</title>
        <authorList>
            <person name="Anantharaman K."/>
            <person name="Brown C.T."/>
            <person name="Hug L.A."/>
            <person name="Sharon I."/>
            <person name="Castelle C.J."/>
            <person name="Probst A.J."/>
            <person name="Thomas B.C."/>
            <person name="Singh A."/>
            <person name="Wilkins M.J."/>
            <person name="Karaoz U."/>
            <person name="Brodie E.L."/>
            <person name="Williams K.H."/>
            <person name="Hubbard S.S."/>
            <person name="Banfield J.F."/>
        </authorList>
    </citation>
    <scope>NUCLEOTIDE SEQUENCE [LARGE SCALE GENOMIC DNA]</scope>
</reference>
<evidence type="ECO:0000259" key="1">
    <source>
        <dbReference type="PROSITE" id="PS50164"/>
    </source>
</evidence>
<feature type="domain" description="GIY-YIG" evidence="1">
    <location>
        <begin position="1"/>
        <end position="77"/>
    </location>
</feature>
<evidence type="ECO:0000313" key="3">
    <source>
        <dbReference type="Proteomes" id="UP000177346"/>
    </source>
</evidence>
<evidence type="ECO:0000313" key="2">
    <source>
        <dbReference type="EMBL" id="OGF86622.1"/>
    </source>
</evidence>
<gene>
    <name evidence="2" type="ORF">A3B19_00225</name>
</gene>
<dbReference type="AlphaFoldDB" id="A0A1F5XFA7"/>
<dbReference type="Proteomes" id="UP000177346">
    <property type="component" value="Unassembled WGS sequence"/>
</dbReference>
<dbReference type="InterPro" id="IPR035901">
    <property type="entry name" value="GIY-YIG_endonuc_sf"/>
</dbReference>
<dbReference type="Gene3D" id="3.40.1440.10">
    <property type="entry name" value="GIY-YIG endonuclease"/>
    <property type="match status" value="1"/>
</dbReference>
<dbReference type="SUPFAM" id="SSF82771">
    <property type="entry name" value="GIY-YIG endonuclease"/>
    <property type="match status" value="1"/>
</dbReference>
<dbReference type="PROSITE" id="PS50164">
    <property type="entry name" value="GIY_YIG"/>
    <property type="match status" value="1"/>
</dbReference>
<proteinExistence type="predicted"/>
<protein>
    <recommendedName>
        <fullName evidence="1">GIY-YIG domain-containing protein</fullName>
    </recommendedName>
</protein>
<dbReference type="InterPro" id="IPR000305">
    <property type="entry name" value="GIY-YIG_endonuc"/>
</dbReference>